<accession>A0A8J4XQ26</accession>
<comment type="caution">
    <text evidence="1">The sequence shown here is derived from an EMBL/GenBank/DDBJ whole genome shotgun (WGS) entry which is preliminary data.</text>
</comment>
<dbReference type="Proteomes" id="UP000770661">
    <property type="component" value="Unassembled WGS sequence"/>
</dbReference>
<protein>
    <submittedName>
        <fullName evidence="1">Uncharacterized protein</fullName>
    </submittedName>
</protein>
<keyword evidence="2" id="KW-1185">Reference proteome</keyword>
<evidence type="ECO:0000313" key="1">
    <source>
        <dbReference type="EMBL" id="KAG0710366.1"/>
    </source>
</evidence>
<gene>
    <name evidence="1" type="ORF">GWK47_022968</name>
</gene>
<dbReference type="OrthoDB" id="28245at2759"/>
<sequence length="175" mass="18887">MAVLYLTNTSNQAAWERAVNMACSISFFLCFSEHQLSSSFPILLEMRVELVPSVAVGLALIKAWVKADHKQLEEGVDCCQSIIGGIRREARGLAHSTTTYPGGHCARVPMQDSFPYQATLNRKHQLAPATSLVGALLASSTPDCHLQIQPDGKDRFNGAVPHAHKAEVGADGLCT</sequence>
<name>A0A8J4XQ26_CHIOP</name>
<evidence type="ECO:0000313" key="2">
    <source>
        <dbReference type="Proteomes" id="UP000770661"/>
    </source>
</evidence>
<proteinExistence type="predicted"/>
<dbReference type="AlphaFoldDB" id="A0A8J4XQ26"/>
<organism evidence="1 2">
    <name type="scientific">Chionoecetes opilio</name>
    <name type="common">Atlantic snow crab</name>
    <name type="synonym">Cancer opilio</name>
    <dbReference type="NCBI Taxonomy" id="41210"/>
    <lineage>
        <taxon>Eukaryota</taxon>
        <taxon>Metazoa</taxon>
        <taxon>Ecdysozoa</taxon>
        <taxon>Arthropoda</taxon>
        <taxon>Crustacea</taxon>
        <taxon>Multicrustacea</taxon>
        <taxon>Malacostraca</taxon>
        <taxon>Eumalacostraca</taxon>
        <taxon>Eucarida</taxon>
        <taxon>Decapoda</taxon>
        <taxon>Pleocyemata</taxon>
        <taxon>Brachyura</taxon>
        <taxon>Eubrachyura</taxon>
        <taxon>Majoidea</taxon>
        <taxon>Majidae</taxon>
        <taxon>Chionoecetes</taxon>
    </lineage>
</organism>
<reference evidence="1" key="1">
    <citation type="submission" date="2020-07" db="EMBL/GenBank/DDBJ databases">
        <title>The High-quality genome of the commercially important snow crab, Chionoecetes opilio.</title>
        <authorList>
            <person name="Jeong J.-H."/>
            <person name="Ryu S."/>
        </authorList>
    </citation>
    <scope>NUCLEOTIDE SEQUENCE</scope>
    <source>
        <strain evidence="1">MADBK_172401_WGS</strain>
        <tissue evidence="1">Digestive gland</tissue>
    </source>
</reference>
<dbReference type="EMBL" id="JACEEZ010024256">
    <property type="protein sequence ID" value="KAG0710366.1"/>
    <property type="molecule type" value="Genomic_DNA"/>
</dbReference>